<protein>
    <recommendedName>
        <fullName evidence="7">RRM domain-containing protein</fullName>
    </recommendedName>
</protein>
<evidence type="ECO:0000256" key="5">
    <source>
        <dbReference type="PROSITE-ProRule" id="PRU00176"/>
    </source>
</evidence>
<dbReference type="GO" id="GO:0005737">
    <property type="term" value="C:cytoplasm"/>
    <property type="evidence" value="ECO:0007669"/>
    <property type="project" value="TreeGrafter"/>
</dbReference>
<evidence type="ECO:0000256" key="3">
    <source>
        <dbReference type="ARBA" id="ARBA00022679"/>
    </source>
</evidence>
<sequence>MGKKNKITSDVADEVTTQQSNKKQRVEEGAVVKKTKKNKEQIDCSDKAKEKTPTSETKLAADAPGDDLWRVQIRGIPYTSTAEQISQFIEEKVSIKSELVEMPKKNVKPSRLKPGEMRPGQCAVTLQSRSEALKVAELHKAELGGRWIEVDTPTCVSKPDNASQGTASGISDQRRAVSREAPAASVRGAQPWKPQARAADNDKVISKHEICLKFLPYETTEEALKAFFSEAGEIQGEPALLRDPSTGKCKGMGWITFVAEEACAEALTWNGCYFMGRNLNISPGYTRAGAPQGTIQATGTHTPALIEEVVARMVLPDPDAVYIDGTFGRGGHSRGILKHLSSKGRLHAFDVDDAAIEVGKKLEEEDSRFKIHKGLFGGMGDVIRELGIKPAGILLDIGISSPQLDGDRGFRPEMDSILDLRFDLSSGTPAWQFLQNVELNELVRILTEYGGEDPTVARRIAETVVLRREANAVPKRTRAFAEFIQQIKGKEYQAMHPAKLTFQALRIHLNKEFDELRNSIRNSLKFLAKGGQLGIITWKHSECAIVMDAYRQEECCTPQYPLLNLYLEKHPSSPLKKGWGWLMEDVSRPSAKELQYNSRSRSALLHVLRKQKGIRIADLEKVAYPLMDMPAKV</sequence>
<dbReference type="PANTHER" id="PTHR11265:SF0">
    <property type="entry name" value="12S RRNA N4-METHYLCYTIDINE METHYLTRANSFERASE"/>
    <property type="match status" value="1"/>
</dbReference>
<dbReference type="SMART" id="SM00360">
    <property type="entry name" value="RRM"/>
    <property type="match status" value="2"/>
</dbReference>
<dbReference type="SUPFAM" id="SSF53335">
    <property type="entry name" value="S-adenosyl-L-methionine-dependent methyltransferases"/>
    <property type="match status" value="1"/>
</dbReference>
<evidence type="ECO:0000313" key="9">
    <source>
        <dbReference type="Proteomes" id="UP001190700"/>
    </source>
</evidence>
<evidence type="ECO:0000256" key="2">
    <source>
        <dbReference type="ARBA" id="ARBA00022603"/>
    </source>
</evidence>
<accession>A0AAE0C3T3</accession>
<dbReference type="Pfam" id="PF01795">
    <property type="entry name" value="Methyltransf_5"/>
    <property type="match status" value="1"/>
</dbReference>
<keyword evidence="5" id="KW-0694">RNA-binding</keyword>
<evidence type="ECO:0000256" key="4">
    <source>
        <dbReference type="ARBA" id="ARBA00022691"/>
    </source>
</evidence>
<dbReference type="Gene3D" id="3.40.50.150">
    <property type="entry name" value="Vaccinia Virus protein VP39"/>
    <property type="match status" value="1"/>
</dbReference>
<dbReference type="Gene3D" id="1.10.150.170">
    <property type="entry name" value="Putative methyltransferase TM0872, insert domain"/>
    <property type="match status" value="1"/>
</dbReference>
<name>A0AAE0C3T3_9CHLO</name>
<organism evidence="8 9">
    <name type="scientific">Cymbomonas tetramitiformis</name>
    <dbReference type="NCBI Taxonomy" id="36881"/>
    <lineage>
        <taxon>Eukaryota</taxon>
        <taxon>Viridiplantae</taxon>
        <taxon>Chlorophyta</taxon>
        <taxon>Pyramimonadophyceae</taxon>
        <taxon>Pyramimonadales</taxon>
        <taxon>Pyramimonadaceae</taxon>
        <taxon>Cymbomonas</taxon>
    </lineage>
</organism>
<dbReference type="GO" id="GO:0003723">
    <property type="term" value="F:RNA binding"/>
    <property type="evidence" value="ECO:0007669"/>
    <property type="project" value="UniProtKB-UniRule"/>
</dbReference>
<evidence type="ECO:0000256" key="1">
    <source>
        <dbReference type="ARBA" id="ARBA00010396"/>
    </source>
</evidence>
<feature type="domain" description="RRM" evidence="7">
    <location>
        <begin position="208"/>
        <end position="286"/>
    </location>
</feature>
<dbReference type="InterPro" id="IPR000504">
    <property type="entry name" value="RRM_dom"/>
</dbReference>
<proteinExistence type="inferred from homology"/>
<evidence type="ECO:0000313" key="8">
    <source>
        <dbReference type="EMBL" id="KAK3247249.1"/>
    </source>
</evidence>
<reference evidence="8 9" key="1">
    <citation type="journal article" date="2015" name="Genome Biol. Evol.">
        <title>Comparative Genomics of a Bacterivorous Green Alga Reveals Evolutionary Causalities and Consequences of Phago-Mixotrophic Mode of Nutrition.</title>
        <authorList>
            <person name="Burns J.A."/>
            <person name="Paasch A."/>
            <person name="Narechania A."/>
            <person name="Kim E."/>
        </authorList>
    </citation>
    <scope>NUCLEOTIDE SEQUENCE [LARGE SCALE GENOMIC DNA]</scope>
    <source>
        <strain evidence="8 9">PLY_AMNH</strain>
    </source>
</reference>
<dbReference type="InterPro" id="IPR012677">
    <property type="entry name" value="Nucleotide-bd_a/b_plait_sf"/>
</dbReference>
<dbReference type="InterPro" id="IPR023397">
    <property type="entry name" value="SAM-dep_MeTrfase_MraW_recog"/>
</dbReference>
<dbReference type="InterPro" id="IPR035979">
    <property type="entry name" value="RBD_domain_sf"/>
</dbReference>
<dbReference type="PANTHER" id="PTHR11265">
    <property type="entry name" value="S-ADENOSYL-METHYLTRANSFERASE MRAW"/>
    <property type="match status" value="1"/>
</dbReference>
<dbReference type="Proteomes" id="UP001190700">
    <property type="component" value="Unassembled WGS sequence"/>
</dbReference>
<comment type="similarity">
    <text evidence="1">Belongs to the methyltransferase superfamily. RsmH family.</text>
</comment>
<dbReference type="InterPro" id="IPR029063">
    <property type="entry name" value="SAM-dependent_MTases_sf"/>
</dbReference>
<keyword evidence="4" id="KW-0949">S-adenosyl-L-methionine</keyword>
<evidence type="ECO:0000256" key="6">
    <source>
        <dbReference type="SAM" id="MobiDB-lite"/>
    </source>
</evidence>
<keyword evidence="3" id="KW-0808">Transferase</keyword>
<dbReference type="GO" id="GO:0070475">
    <property type="term" value="P:rRNA base methylation"/>
    <property type="evidence" value="ECO:0007669"/>
    <property type="project" value="TreeGrafter"/>
</dbReference>
<dbReference type="AlphaFoldDB" id="A0AAE0C3T3"/>
<keyword evidence="9" id="KW-1185">Reference proteome</keyword>
<dbReference type="SUPFAM" id="SSF81799">
    <property type="entry name" value="Putative methyltransferase TM0872, insert domain"/>
    <property type="match status" value="1"/>
</dbReference>
<evidence type="ECO:0000259" key="7">
    <source>
        <dbReference type="PROSITE" id="PS50102"/>
    </source>
</evidence>
<dbReference type="PROSITE" id="PS50102">
    <property type="entry name" value="RRM"/>
    <property type="match status" value="1"/>
</dbReference>
<dbReference type="Gene3D" id="3.30.70.330">
    <property type="match status" value="2"/>
</dbReference>
<comment type="caution">
    <text evidence="8">The sequence shown here is derived from an EMBL/GenBank/DDBJ whole genome shotgun (WGS) entry which is preliminary data.</text>
</comment>
<feature type="region of interest" description="Disordered" evidence="6">
    <location>
        <begin position="155"/>
        <end position="199"/>
    </location>
</feature>
<dbReference type="NCBIfam" id="TIGR00006">
    <property type="entry name" value="16S rRNA (cytosine(1402)-N(4))-methyltransferase RsmH"/>
    <property type="match status" value="1"/>
</dbReference>
<feature type="compositionally biased region" description="Polar residues" evidence="6">
    <location>
        <begin position="160"/>
        <end position="171"/>
    </location>
</feature>
<dbReference type="Pfam" id="PF00076">
    <property type="entry name" value="RRM_1"/>
    <property type="match status" value="1"/>
</dbReference>
<dbReference type="SUPFAM" id="SSF54928">
    <property type="entry name" value="RNA-binding domain, RBD"/>
    <property type="match status" value="2"/>
</dbReference>
<dbReference type="InterPro" id="IPR002903">
    <property type="entry name" value="RsmH"/>
</dbReference>
<dbReference type="GO" id="GO:0071424">
    <property type="term" value="F:rRNA (cytosine-N4-)-methyltransferase activity"/>
    <property type="evidence" value="ECO:0007669"/>
    <property type="project" value="TreeGrafter"/>
</dbReference>
<feature type="region of interest" description="Disordered" evidence="6">
    <location>
        <begin position="1"/>
        <end position="63"/>
    </location>
</feature>
<dbReference type="HAMAP" id="MF_01007">
    <property type="entry name" value="16SrRNA_methyltr_H"/>
    <property type="match status" value="1"/>
</dbReference>
<keyword evidence="2" id="KW-0489">Methyltransferase</keyword>
<gene>
    <name evidence="8" type="ORF">CYMTET_43253</name>
</gene>
<feature type="compositionally biased region" description="Basic and acidic residues" evidence="6">
    <location>
        <begin position="38"/>
        <end position="53"/>
    </location>
</feature>
<dbReference type="EMBL" id="LGRX02029125">
    <property type="protein sequence ID" value="KAK3247249.1"/>
    <property type="molecule type" value="Genomic_DNA"/>
</dbReference>